<feature type="domain" description="AB hydrolase-1" evidence="1">
    <location>
        <begin position="255"/>
        <end position="311"/>
    </location>
</feature>
<dbReference type="Pfam" id="PF00561">
    <property type="entry name" value="Abhydrolase_1"/>
    <property type="match status" value="1"/>
</dbReference>
<protein>
    <submittedName>
        <fullName evidence="2">Alpha/beta fold hydrolase</fullName>
    </submittedName>
</protein>
<dbReference type="Proteomes" id="UP001228376">
    <property type="component" value="Unassembled WGS sequence"/>
</dbReference>
<organism evidence="2 3">
    <name type="scientific">Tigheibacillus jepli</name>
    <dbReference type="NCBI Taxonomy" id="3035914"/>
    <lineage>
        <taxon>Bacteria</taxon>
        <taxon>Bacillati</taxon>
        <taxon>Bacillota</taxon>
        <taxon>Bacilli</taxon>
        <taxon>Bacillales</taxon>
        <taxon>Bacillaceae</taxon>
        <taxon>Tigheibacillus</taxon>
    </lineage>
</organism>
<keyword evidence="3" id="KW-1185">Reference proteome</keyword>
<comment type="caution">
    <text evidence="2">The sequence shown here is derived from an EMBL/GenBank/DDBJ whole genome shotgun (WGS) entry which is preliminary data.</text>
</comment>
<dbReference type="InterPro" id="IPR029058">
    <property type="entry name" value="AB_hydrolase_fold"/>
</dbReference>
<evidence type="ECO:0000313" key="2">
    <source>
        <dbReference type="EMBL" id="MDY0405165.1"/>
    </source>
</evidence>
<evidence type="ECO:0000313" key="3">
    <source>
        <dbReference type="Proteomes" id="UP001228376"/>
    </source>
</evidence>
<accession>A0ABU5CFR9</accession>
<keyword evidence="2" id="KW-0378">Hydrolase</keyword>
<dbReference type="Gene3D" id="3.40.50.1820">
    <property type="entry name" value="alpha/beta hydrolase"/>
    <property type="match status" value="1"/>
</dbReference>
<evidence type="ECO:0000259" key="1">
    <source>
        <dbReference type="Pfam" id="PF00561"/>
    </source>
</evidence>
<dbReference type="GO" id="GO:0016787">
    <property type="term" value="F:hydrolase activity"/>
    <property type="evidence" value="ECO:0007669"/>
    <property type="project" value="UniProtKB-KW"/>
</dbReference>
<name>A0ABU5CFR9_9BACI</name>
<dbReference type="SUPFAM" id="SSF53474">
    <property type="entry name" value="alpha/beta-Hydrolases"/>
    <property type="match status" value="1"/>
</dbReference>
<dbReference type="EMBL" id="JAROCA020000001">
    <property type="protein sequence ID" value="MDY0405165.1"/>
    <property type="molecule type" value="Genomic_DNA"/>
</dbReference>
<sequence length="471" mass="53604">MGTYGREAVVTALLKNHLSQADTIVGSAGSALLKKGFQLGWARVGHGSISASIDTNFIEINMEDIKSEVDKWISQFDDLKENEQRIYDALTEPTPEQFMRLSRILSDASSIQQAYFQIKAELDEVEKEFENTVRVYRSPMRQALTAATLMYNSLNNIKGDFSDFENVSVYVHGIESDGEDFQDDVEEVADTGDVVVRKIRDEEAEYYIIQEVDGKRQMKAYDSLEELKESKYYNSEGRLHIVYDTEHQNEHRQETSDDLSELLTDMGLLNETTKIDMFGHSYGGRRSFQFAMDYPDHVRSITTIGTPYETNTLGSGANKYPFIAGHIPFVDFHPKEYSGYLDPNPENYRTDDGIDHSNVYTDMASESMGDDINHLKAANPEAYEKLEEMDITATAGSSGTISTYNYFDRKTEKVYLGDHIVSVNSQLAKELGDLIDDHEIYSIKMPIAHLKEIRNEEFIDLVKEVNKKEKE</sequence>
<dbReference type="InterPro" id="IPR000073">
    <property type="entry name" value="AB_hydrolase_1"/>
</dbReference>
<gene>
    <name evidence="2" type="ORF">P5G51_006895</name>
</gene>
<dbReference type="RefSeq" id="WP_306067829.1">
    <property type="nucleotide sequence ID" value="NZ_JAROCA020000001.1"/>
</dbReference>
<reference evidence="2 3" key="1">
    <citation type="submission" date="2023-10" db="EMBL/GenBank/DDBJ databases">
        <title>179-bfca-hs.</title>
        <authorList>
            <person name="Miliotis G."/>
            <person name="Sengupta P."/>
            <person name="Hameed A."/>
            <person name="Chuvochina M."/>
            <person name="Mcdonagh F."/>
            <person name="Simpson A.C."/>
            <person name="Singh N.K."/>
            <person name="Rekha P.D."/>
            <person name="Raman K."/>
            <person name="Hugenholtz P."/>
            <person name="Venkateswaran K."/>
        </authorList>
    </citation>
    <scope>NUCLEOTIDE SEQUENCE [LARGE SCALE GENOMIC DNA]</scope>
    <source>
        <strain evidence="2 3">179-BFC-A-HS</strain>
    </source>
</reference>
<proteinExistence type="predicted"/>